<evidence type="ECO:0000313" key="3">
    <source>
        <dbReference type="Proteomes" id="UP000500857"/>
    </source>
</evidence>
<proteinExistence type="predicted"/>
<reference evidence="2 3" key="1">
    <citation type="submission" date="2020-04" db="EMBL/GenBank/DDBJ databases">
        <authorList>
            <person name="Basu S."/>
            <person name="Maruthanayagam V."/>
            <person name="Chakraborty S."/>
            <person name="Pramanik A."/>
            <person name="Mukherjee J."/>
            <person name="Brink B."/>
        </authorList>
    </citation>
    <scope>NUCLEOTIDE SEQUENCE [LARGE SCALE GENOMIC DNA]</scope>
    <source>
        <strain evidence="2 3">AP17</strain>
    </source>
</reference>
<accession>A0A6H1U337</accession>
<keyword evidence="3" id="KW-1185">Reference proteome</keyword>
<gene>
    <name evidence="2" type="ORF">HCG48_23765</name>
</gene>
<dbReference type="EMBL" id="CP051167">
    <property type="protein sequence ID" value="QIZ73241.1"/>
    <property type="molecule type" value="Genomic_DNA"/>
</dbReference>
<dbReference type="KEGG" id="oxy:HCG48_23765"/>
<feature type="region of interest" description="Disordered" evidence="1">
    <location>
        <begin position="1"/>
        <end position="43"/>
    </location>
</feature>
<protein>
    <submittedName>
        <fullName evidence="2">Uncharacterized protein</fullName>
    </submittedName>
</protein>
<name>A0A6H1U337_9CYAN</name>
<dbReference type="AlphaFoldDB" id="A0A6H1U337"/>
<dbReference type="Proteomes" id="UP000500857">
    <property type="component" value="Chromosome"/>
</dbReference>
<evidence type="ECO:0000256" key="1">
    <source>
        <dbReference type="SAM" id="MobiDB-lite"/>
    </source>
</evidence>
<evidence type="ECO:0000313" key="2">
    <source>
        <dbReference type="EMBL" id="QIZ73241.1"/>
    </source>
</evidence>
<organism evidence="2 3">
    <name type="scientific">Oxynema aestuarii AP17</name>
    <dbReference type="NCBI Taxonomy" id="2064643"/>
    <lineage>
        <taxon>Bacteria</taxon>
        <taxon>Bacillati</taxon>
        <taxon>Cyanobacteriota</taxon>
        <taxon>Cyanophyceae</taxon>
        <taxon>Oscillatoriophycideae</taxon>
        <taxon>Oscillatoriales</taxon>
        <taxon>Oscillatoriaceae</taxon>
        <taxon>Oxynema</taxon>
        <taxon>Oxynema aestuarii</taxon>
    </lineage>
</organism>
<dbReference type="RefSeq" id="WP_168571387.1">
    <property type="nucleotide sequence ID" value="NZ_CP051167.1"/>
</dbReference>
<feature type="compositionally biased region" description="Basic and acidic residues" evidence="1">
    <location>
        <begin position="10"/>
        <end position="19"/>
    </location>
</feature>
<sequence>MSFYQLDPSKNARIERNGSESRGQGLRIPDKTGKSNGDSVGIGARSERVRVWEKNKRAAIARQTI</sequence>